<reference evidence="3 4" key="2">
    <citation type="journal article" date="2016" name="Genome Announc.">
        <title>Draft Genome Sequence of a Versatile Hydrocarbon-Degrading Bacterium, Rhodococcus pyridinivorans Strain KG-16, Collected from Oil Fields in India.</title>
        <authorList>
            <person name="Aggarwal R.K."/>
            <person name="Dawar C."/>
            <person name="Phanindranath R."/>
            <person name="Mutnuri L."/>
            <person name="Dayal A.M."/>
        </authorList>
    </citation>
    <scope>NUCLEOTIDE SEQUENCE [LARGE SCALE GENOMIC DNA]</scope>
    <source>
        <strain evidence="3 4">KG-16</strain>
    </source>
</reference>
<evidence type="ECO:0000256" key="1">
    <source>
        <dbReference type="ARBA" id="ARBA00023125"/>
    </source>
</evidence>
<protein>
    <submittedName>
        <fullName evidence="3">MerR family transcriptional regulator</fullName>
    </submittedName>
</protein>
<dbReference type="Gene3D" id="1.10.1660.10">
    <property type="match status" value="1"/>
</dbReference>
<accession>A0A0V9UHN4</accession>
<name>A0A0V9UHN4_9NOCA</name>
<evidence type="ECO:0000313" key="4">
    <source>
        <dbReference type="Proteomes" id="UP000053060"/>
    </source>
</evidence>
<dbReference type="InterPro" id="IPR004155">
    <property type="entry name" value="PBS_lyase_HEAT"/>
</dbReference>
<dbReference type="PANTHER" id="PTHR30204:SF93">
    <property type="entry name" value="HTH MERR-TYPE DOMAIN-CONTAINING PROTEIN"/>
    <property type="match status" value="1"/>
</dbReference>
<feature type="domain" description="HTH merR-type" evidence="2">
    <location>
        <begin position="1"/>
        <end position="69"/>
    </location>
</feature>
<dbReference type="SMART" id="SM00422">
    <property type="entry name" value="HTH_MERR"/>
    <property type="match status" value="1"/>
</dbReference>
<organism evidence="3 4">
    <name type="scientific">Rhodococcus pyridinivorans KG-16</name>
    <dbReference type="NCBI Taxonomy" id="1441730"/>
    <lineage>
        <taxon>Bacteria</taxon>
        <taxon>Bacillati</taxon>
        <taxon>Actinomycetota</taxon>
        <taxon>Actinomycetes</taxon>
        <taxon>Mycobacteriales</taxon>
        <taxon>Nocardiaceae</taxon>
        <taxon>Rhodococcus</taxon>
    </lineage>
</organism>
<comment type="caution">
    <text evidence="3">The sequence shown here is derived from an EMBL/GenBank/DDBJ whole genome shotgun (WGS) entry which is preliminary data.</text>
</comment>
<dbReference type="Pfam" id="PF13646">
    <property type="entry name" value="HEAT_2"/>
    <property type="match status" value="1"/>
</dbReference>
<dbReference type="EMBL" id="AZXY01000008">
    <property type="protein sequence ID" value="KSZ57525.1"/>
    <property type="molecule type" value="Genomic_DNA"/>
</dbReference>
<dbReference type="SMART" id="SM00567">
    <property type="entry name" value="EZ_HEAT"/>
    <property type="match status" value="4"/>
</dbReference>
<dbReference type="AlphaFoldDB" id="A0A0V9UHN4"/>
<dbReference type="PANTHER" id="PTHR30204">
    <property type="entry name" value="REDOX-CYCLING DRUG-SENSING TRANSCRIPTIONAL ACTIVATOR SOXR"/>
    <property type="match status" value="1"/>
</dbReference>
<gene>
    <name evidence="3" type="ORF">Z045_16220</name>
</gene>
<dbReference type="PROSITE" id="PS50937">
    <property type="entry name" value="HTH_MERR_2"/>
    <property type="match status" value="1"/>
</dbReference>
<dbReference type="InterPro" id="IPR009061">
    <property type="entry name" value="DNA-bd_dom_put_sf"/>
</dbReference>
<dbReference type="Pfam" id="PF13411">
    <property type="entry name" value="MerR_1"/>
    <property type="match status" value="1"/>
</dbReference>
<dbReference type="PRINTS" id="PR00040">
    <property type="entry name" value="HTHMERR"/>
</dbReference>
<dbReference type="SUPFAM" id="SSF48371">
    <property type="entry name" value="ARM repeat"/>
    <property type="match status" value="1"/>
</dbReference>
<sequence>MLIGEVSRRSGVSTRMLRHYDRLGLVTPTGRTSGGYREYTDDDLRRLFHVESLRSLGLSLNEVGRALGEPDFAPAELVQELIRHTRERIAAETELLARLEGVDSASPSGWDDVLRLVALLRAFESDSGSRRQQAILSQDEDTTLPVAALVRAALTEEDPFVAGALRWSLARAADEVDAALPALAEGLRSDEVPVRRRAIATLAELRVPESTTLLEKALDDADPKARSTAALSLGARGVDAAVPVLVEMIVEGRSDVEAAEVLGLLADRPLSSAEIVRSLQHALGGSDDAGVRLRLTQALAEIPGPAAEDALEALTGDPDRTVAATARVVLTTRRAS</sequence>
<dbReference type="Proteomes" id="UP000053060">
    <property type="component" value="Unassembled WGS sequence"/>
</dbReference>
<dbReference type="InterPro" id="IPR016024">
    <property type="entry name" value="ARM-type_fold"/>
</dbReference>
<keyword evidence="1" id="KW-0238">DNA-binding</keyword>
<dbReference type="GO" id="GO:0003700">
    <property type="term" value="F:DNA-binding transcription factor activity"/>
    <property type="evidence" value="ECO:0007669"/>
    <property type="project" value="InterPro"/>
</dbReference>
<dbReference type="RefSeq" id="WP_060652780.1">
    <property type="nucleotide sequence ID" value="NZ_AZXY01000008.1"/>
</dbReference>
<dbReference type="PATRIC" id="fig|1441730.3.peg.3377"/>
<dbReference type="InterPro" id="IPR011989">
    <property type="entry name" value="ARM-like"/>
</dbReference>
<dbReference type="SUPFAM" id="SSF46955">
    <property type="entry name" value="Putative DNA-binding domain"/>
    <property type="match status" value="1"/>
</dbReference>
<evidence type="ECO:0000259" key="2">
    <source>
        <dbReference type="PROSITE" id="PS50937"/>
    </source>
</evidence>
<proteinExistence type="predicted"/>
<evidence type="ECO:0000313" key="3">
    <source>
        <dbReference type="EMBL" id="KSZ57525.1"/>
    </source>
</evidence>
<dbReference type="InterPro" id="IPR000551">
    <property type="entry name" value="MerR-type_HTH_dom"/>
</dbReference>
<reference evidence="4" key="1">
    <citation type="submission" date="2015-01" db="EMBL/GenBank/DDBJ databases">
        <title>Draft genome sequence of Rhodococcus pyridinivorans strain KG-16, a hydrocarbon-degrading bacterium.</title>
        <authorList>
            <person name="Aggarwal R.K."/>
            <person name="Dawar C."/>
        </authorList>
    </citation>
    <scope>NUCLEOTIDE SEQUENCE [LARGE SCALE GENOMIC DNA]</scope>
    <source>
        <strain evidence="4">KG-16</strain>
    </source>
</reference>
<dbReference type="GO" id="GO:0003677">
    <property type="term" value="F:DNA binding"/>
    <property type="evidence" value="ECO:0007669"/>
    <property type="project" value="UniProtKB-KW"/>
</dbReference>
<dbReference type="PROSITE" id="PS00552">
    <property type="entry name" value="HTH_MERR_1"/>
    <property type="match status" value="1"/>
</dbReference>
<dbReference type="InterPro" id="IPR047057">
    <property type="entry name" value="MerR_fam"/>
</dbReference>
<dbReference type="Gene3D" id="1.25.10.10">
    <property type="entry name" value="Leucine-rich Repeat Variant"/>
    <property type="match status" value="1"/>
</dbReference>